<comment type="caution">
    <text evidence="2">The sequence shown here is derived from an EMBL/GenBank/DDBJ whole genome shotgun (WGS) entry which is preliminary data.</text>
</comment>
<evidence type="ECO:0000313" key="3">
    <source>
        <dbReference type="Proteomes" id="UP001221757"/>
    </source>
</evidence>
<dbReference type="AlphaFoldDB" id="A0AAD7CUZ9"/>
<evidence type="ECO:0000259" key="1">
    <source>
        <dbReference type="Pfam" id="PF01738"/>
    </source>
</evidence>
<dbReference type="Gene3D" id="3.40.50.1820">
    <property type="entry name" value="alpha/beta hydrolase"/>
    <property type="match status" value="1"/>
</dbReference>
<feature type="domain" description="Dienelactone hydrolase" evidence="1">
    <location>
        <begin position="36"/>
        <end position="265"/>
    </location>
</feature>
<protein>
    <submittedName>
        <fullName evidence="2">Dienelactone hydrolase endo-1,3,1,4-beta-D-glucanase</fullName>
    </submittedName>
</protein>
<keyword evidence="2" id="KW-0378">Hydrolase</keyword>
<name>A0AAD7CUZ9_MYCRO</name>
<accession>A0AAD7CUZ9</accession>
<dbReference type="GO" id="GO:0016787">
    <property type="term" value="F:hydrolase activity"/>
    <property type="evidence" value="ECO:0007669"/>
    <property type="project" value="UniProtKB-KW"/>
</dbReference>
<dbReference type="PANTHER" id="PTHR17630">
    <property type="entry name" value="DIENELACTONE HYDROLASE"/>
    <property type="match status" value="1"/>
</dbReference>
<organism evidence="2 3">
    <name type="scientific">Mycena rosella</name>
    <name type="common">Pink bonnet</name>
    <name type="synonym">Agaricus rosellus</name>
    <dbReference type="NCBI Taxonomy" id="1033263"/>
    <lineage>
        <taxon>Eukaryota</taxon>
        <taxon>Fungi</taxon>
        <taxon>Dikarya</taxon>
        <taxon>Basidiomycota</taxon>
        <taxon>Agaricomycotina</taxon>
        <taxon>Agaricomycetes</taxon>
        <taxon>Agaricomycetidae</taxon>
        <taxon>Agaricales</taxon>
        <taxon>Marasmiineae</taxon>
        <taxon>Mycenaceae</taxon>
        <taxon>Mycena</taxon>
    </lineage>
</organism>
<proteinExistence type="predicted"/>
<dbReference type="InterPro" id="IPR029058">
    <property type="entry name" value="AB_hydrolase_fold"/>
</dbReference>
<evidence type="ECO:0000313" key="2">
    <source>
        <dbReference type="EMBL" id="KAJ7664285.1"/>
    </source>
</evidence>
<dbReference type="Pfam" id="PF01738">
    <property type="entry name" value="DLH"/>
    <property type="match status" value="1"/>
</dbReference>
<reference evidence="2" key="1">
    <citation type="submission" date="2023-03" db="EMBL/GenBank/DDBJ databases">
        <title>Massive genome expansion in bonnet fungi (Mycena s.s.) driven by repeated elements and novel gene families across ecological guilds.</title>
        <authorList>
            <consortium name="Lawrence Berkeley National Laboratory"/>
            <person name="Harder C.B."/>
            <person name="Miyauchi S."/>
            <person name="Viragh M."/>
            <person name="Kuo A."/>
            <person name="Thoen E."/>
            <person name="Andreopoulos B."/>
            <person name="Lu D."/>
            <person name="Skrede I."/>
            <person name="Drula E."/>
            <person name="Henrissat B."/>
            <person name="Morin E."/>
            <person name="Kohler A."/>
            <person name="Barry K."/>
            <person name="LaButti K."/>
            <person name="Morin E."/>
            <person name="Salamov A."/>
            <person name="Lipzen A."/>
            <person name="Mereny Z."/>
            <person name="Hegedus B."/>
            <person name="Baldrian P."/>
            <person name="Stursova M."/>
            <person name="Weitz H."/>
            <person name="Taylor A."/>
            <person name="Grigoriev I.V."/>
            <person name="Nagy L.G."/>
            <person name="Martin F."/>
            <person name="Kauserud H."/>
        </authorList>
    </citation>
    <scope>NUCLEOTIDE SEQUENCE</scope>
    <source>
        <strain evidence="2">CBHHK067</strain>
    </source>
</reference>
<gene>
    <name evidence="2" type="ORF">B0H17DRAFT_1091823</name>
</gene>
<keyword evidence="3" id="KW-1185">Reference proteome</keyword>
<dbReference type="SUPFAM" id="SSF53474">
    <property type="entry name" value="alpha/beta-Hydrolases"/>
    <property type="match status" value="1"/>
</dbReference>
<dbReference type="PANTHER" id="PTHR17630:SF44">
    <property type="entry name" value="PROTEIN AIM2"/>
    <property type="match status" value="1"/>
</dbReference>
<dbReference type="Proteomes" id="UP001221757">
    <property type="component" value="Unassembled WGS sequence"/>
</dbReference>
<dbReference type="InterPro" id="IPR002925">
    <property type="entry name" value="Dienelactn_hydro"/>
</dbReference>
<dbReference type="EMBL" id="JARKIE010000223">
    <property type="protein sequence ID" value="KAJ7664285.1"/>
    <property type="molecule type" value="Genomic_DNA"/>
</dbReference>
<sequence length="269" mass="30043">MSCPDCISGALFPGEPKGSFDIHGAYYSPAPSTASETEQTRAIILLTDAFGLPLTNCKLIADKLATRLACDVWVPDIFAGKPLMPADIMMPSRAGEKMSFFRWVKFYWALIFRIQNVIASRPSVVDVRLSTFFQALQERKKYEKIGAVGYCYGGATTVRLGATDAIQSAVVCHPAPFSTEQLKATRVPTSWVFAEDDMFFKPEKRLEVEAVFAERKGKPTFVDYECQDYKGTTHGFASRPDLKHPEIKAAFEKALDQAVEWFNKTLLLQ</sequence>